<keyword evidence="7 13" id="KW-0653">Protein transport</keyword>
<dbReference type="OrthoDB" id="9797618at2"/>
<dbReference type="NCBIfam" id="TIGR00548">
    <property type="entry name" value="lolB"/>
    <property type="match status" value="1"/>
</dbReference>
<evidence type="ECO:0000256" key="3">
    <source>
        <dbReference type="ARBA" id="ARBA00011245"/>
    </source>
</evidence>
<dbReference type="CDD" id="cd16326">
    <property type="entry name" value="LolB"/>
    <property type="match status" value="1"/>
</dbReference>
<feature type="chain" id="PRO_5008864844" description="Outer-membrane lipoprotein LolB" evidence="14">
    <location>
        <begin position="24"/>
        <end position="202"/>
    </location>
</feature>
<keyword evidence="9 13" id="KW-0564">Palmitate</keyword>
<dbReference type="STRING" id="1796497.GCE9029_00213"/>
<dbReference type="Pfam" id="PF03550">
    <property type="entry name" value="LolB"/>
    <property type="match status" value="1"/>
</dbReference>
<name>A0A128ES95_9GAMM</name>
<dbReference type="HAMAP" id="MF_00233">
    <property type="entry name" value="LolB"/>
    <property type="match status" value="1"/>
</dbReference>
<dbReference type="PROSITE" id="PS51257">
    <property type="entry name" value="PROKAR_LIPOPROTEIN"/>
    <property type="match status" value="1"/>
</dbReference>
<gene>
    <name evidence="13 15" type="primary">lolB</name>
    <name evidence="15" type="ORF">GCE9029_00213</name>
</gene>
<evidence type="ECO:0000313" key="16">
    <source>
        <dbReference type="Proteomes" id="UP000071641"/>
    </source>
</evidence>
<evidence type="ECO:0000256" key="2">
    <source>
        <dbReference type="ARBA" id="ARBA00009696"/>
    </source>
</evidence>
<proteinExistence type="inferred from homology"/>
<feature type="signal peptide" evidence="14">
    <location>
        <begin position="1"/>
        <end position="23"/>
    </location>
</feature>
<keyword evidence="10 13" id="KW-0143">Chaperone</keyword>
<keyword evidence="12 13" id="KW-0449">Lipoprotein</keyword>
<protein>
    <recommendedName>
        <fullName evidence="4 13">Outer-membrane lipoprotein LolB</fullName>
    </recommendedName>
</protein>
<evidence type="ECO:0000256" key="14">
    <source>
        <dbReference type="SAM" id="SignalP"/>
    </source>
</evidence>
<keyword evidence="8 13" id="KW-0472">Membrane</keyword>
<keyword evidence="6 13" id="KW-0732">Signal</keyword>
<evidence type="ECO:0000256" key="9">
    <source>
        <dbReference type="ARBA" id="ARBA00023139"/>
    </source>
</evidence>
<dbReference type="AlphaFoldDB" id="A0A128ES95"/>
<sequence length="202" mass="22704">MFRRHRVLVVFFLALLGLTGCSTQPIPQTEWQTHQKALAEITDFTAKGKVALISPEQRVSANFVWEQKDDELSLRLTNFLGTTLFKLDATPDIAVLVDGDGERYVGRNAASLLKQLTGIALPVDEMMQWVKGLPAEQNEYTLGADNRLAFLSENKADTNQAGWQLEYTGYDADTNNLLPSKIKMNQHQQKVNLVISEWVLPQ</sequence>
<comment type="subcellular location">
    <subcellularLocation>
        <location evidence="1 13">Cell outer membrane</location>
        <topology evidence="1 13">Lipid-anchor</topology>
    </subcellularLocation>
</comment>
<dbReference type="RefSeq" id="WP_062660661.1">
    <property type="nucleotide sequence ID" value="NZ_FIZX01000001.1"/>
</dbReference>
<dbReference type="SUPFAM" id="SSF89392">
    <property type="entry name" value="Prokaryotic lipoproteins and lipoprotein localization factors"/>
    <property type="match status" value="1"/>
</dbReference>
<evidence type="ECO:0000256" key="12">
    <source>
        <dbReference type="ARBA" id="ARBA00023288"/>
    </source>
</evidence>
<keyword evidence="5 13" id="KW-0813">Transport</keyword>
<keyword evidence="16" id="KW-1185">Reference proteome</keyword>
<keyword evidence="11 13" id="KW-0998">Cell outer membrane</keyword>
<comment type="similarity">
    <text evidence="2 13">Belongs to the LolB family.</text>
</comment>
<dbReference type="InterPro" id="IPR029046">
    <property type="entry name" value="LolA/LolB/LppX"/>
</dbReference>
<evidence type="ECO:0000256" key="6">
    <source>
        <dbReference type="ARBA" id="ARBA00022729"/>
    </source>
</evidence>
<evidence type="ECO:0000256" key="13">
    <source>
        <dbReference type="HAMAP-Rule" id="MF_00233"/>
    </source>
</evidence>
<dbReference type="Gene3D" id="2.50.20.10">
    <property type="entry name" value="Lipoprotein localisation LolA/LolB/LppX"/>
    <property type="match status" value="1"/>
</dbReference>
<evidence type="ECO:0000313" key="15">
    <source>
        <dbReference type="EMBL" id="CZF77449.1"/>
    </source>
</evidence>
<comment type="subunit">
    <text evidence="3 13">Monomer.</text>
</comment>
<evidence type="ECO:0000256" key="11">
    <source>
        <dbReference type="ARBA" id="ARBA00023237"/>
    </source>
</evidence>
<dbReference type="InterPro" id="IPR004565">
    <property type="entry name" value="OM_lipoprot_LolB"/>
</dbReference>
<dbReference type="Proteomes" id="UP000071641">
    <property type="component" value="Unassembled WGS sequence"/>
</dbReference>
<evidence type="ECO:0000256" key="7">
    <source>
        <dbReference type="ARBA" id="ARBA00022927"/>
    </source>
</evidence>
<evidence type="ECO:0000256" key="10">
    <source>
        <dbReference type="ARBA" id="ARBA00023186"/>
    </source>
</evidence>
<accession>A0A128ES95</accession>
<dbReference type="GO" id="GO:0009279">
    <property type="term" value="C:cell outer membrane"/>
    <property type="evidence" value="ECO:0007669"/>
    <property type="project" value="UniProtKB-SubCell"/>
</dbReference>
<comment type="function">
    <text evidence="13">Plays a critical role in the incorporation of lipoproteins in the outer membrane after they are released by the LolA protein.</text>
</comment>
<dbReference type="EMBL" id="FIZX01000001">
    <property type="protein sequence ID" value="CZF77449.1"/>
    <property type="molecule type" value="Genomic_DNA"/>
</dbReference>
<evidence type="ECO:0000256" key="4">
    <source>
        <dbReference type="ARBA" id="ARBA00016202"/>
    </source>
</evidence>
<reference evidence="16" key="1">
    <citation type="submission" date="2016-02" db="EMBL/GenBank/DDBJ databases">
        <authorList>
            <person name="Rodrigo-Torres Lidia"/>
            <person name="Arahal R.David."/>
        </authorList>
    </citation>
    <scope>NUCLEOTIDE SEQUENCE [LARGE SCALE GENOMIC DNA]</scope>
    <source>
        <strain evidence="16">CECT 9029</strain>
    </source>
</reference>
<evidence type="ECO:0000256" key="8">
    <source>
        <dbReference type="ARBA" id="ARBA00023136"/>
    </source>
</evidence>
<evidence type="ECO:0000256" key="1">
    <source>
        <dbReference type="ARBA" id="ARBA00004459"/>
    </source>
</evidence>
<evidence type="ECO:0000256" key="5">
    <source>
        <dbReference type="ARBA" id="ARBA00022448"/>
    </source>
</evidence>
<dbReference type="GO" id="GO:0044874">
    <property type="term" value="P:lipoprotein localization to outer membrane"/>
    <property type="evidence" value="ECO:0007669"/>
    <property type="project" value="UniProtKB-UniRule"/>
</dbReference>
<organism evidence="15 16">
    <name type="scientific">Grimontia celer</name>
    <dbReference type="NCBI Taxonomy" id="1796497"/>
    <lineage>
        <taxon>Bacteria</taxon>
        <taxon>Pseudomonadati</taxon>
        <taxon>Pseudomonadota</taxon>
        <taxon>Gammaproteobacteria</taxon>
        <taxon>Vibrionales</taxon>
        <taxon>Vibrionaceae</taxon>
        <taxon>Grimontia</taxon>
    </lineage>
</organism>
<dbReference type="GO" id="GO:0015031">
    <property type="term" value="P:protein transport"/>
    <property type="evidence" value="ECO:0007669"/>
    <property type="project" value="UniProtKB-KW"/>
</dbReference>